<name>A0A5B7EG55_PORTR</name>
<evidence type="ECO:0000256" key="1">
    <source>
        <dbReference type="SAM" id="MobiDB-lite"/>
    </source>
</evidence>
<evidence type="ECO:0000313" key="2">
    <source>
        <dbReference type="EMBL" id="MPC32216.1"/>
    </source>
</evidence>
<proteinExistence type="predicted"/>
<evidence type="ECO:0000313" key="3">
    <source>
        <dbReference type="Proteomes" id="UP000324222"/>
    </source>
</evidence>
<dbReference type="EMBL" id="VSRR010002585">
    <property type="protein sequence ID" value="MPC32216.1"/>
    <property type="molecule type" value="Genomic_DNA"/>
</dbReference>
<comment type="caution">
    <text evidence="2">The sequence shown here is derived from an EMBL/GenBank/DDBJ whole genome shotgun (WGS) entry which is preliminary data.</text>
</comment>
<organism evidence="2 3">
    <name type="scientific">Portunus trituberculatus</name>
    <name type="common">Swimming crab</name>
    <name type="synonym">Neptunus trituberculatus</name>
    <dbReference type="NCBI Taxonomy" id="210409"/>
    <lineage>
        <taxon>Eukaryota</taxon>
        <taxon>Metazoa</taxon>
        <taxon>Ecdysozoa</taxon>
        <taxon>Arthropoda</taxon>
        <taxon>Crustacea</taxon>
        <taxon>Multicrustacea</taxon>
        <taxon>Malacostraca</taxon>
        <taxon>Eumalacostraca</taxon>
        <taxon>Eucarida</taxon>
        <taxon>Decapoda</taxon>
        <taxon>Pleocyemata</taxon>
        <taxon>Brachyura</taxon>
        <taxon>Eubrachyura</taxon>
        <taxon>Portunoidea</taxon>
        <taxon>Portunidae</taxon>
        <taxon>Portuninae</taxon>
        <taxon>Portunus</taxon>
    </lineage>
</organism>
<sequence length="117" mass="12458">MKSRFSATNKAQRGDWHKVCTTFTPGVALKLTPPKPEKSAEEPETAGEWTPLTPRVREGRGATPKLTPPRTTNYMEEPGTAGEGTPLATEGRAEREVARKLTPPTTNSGAGLGTEGA</sequence>
<protein>
    <submittedName>
        <fullName evidence="2">Uncharacterized protein</fullName>
    </submittedName>
</protein>
<feature type="region of interest" description="Disordered" evidence="1">
    <location>
        <begin position="29"/>
        <end position="117"/>
    </location>
</feature>
<dbReference type="AlphaFoldDB" id="A0A5B7EG55"/>
<dbReference type="Proteomes" id="UP000324222">
    <property type="component" value="Unassembled WGS sequence"/>
</dbReference>
<gene>
    <name evidence="2" type="ORF">E2C01_025523</name>
</gene>
<reference evidence="2 3" key="1">
    <citation type="submission" date="2019-05" db="EMBL/GenBank/DDBJ databases">
        <title>Another draft genome of Portunus trituberculatus and its Hox gene families provides insights of decapod evolution.</title>
        <authorList>
            <person name="Jeong J.-H."/>
            <person name="Song I."/>
            <person name="Kim S."/>
            <person name="Choi T."/>
            <person name="Kim D."/>
            <person name="Ryu S."/>
            <person name="Kim W."/>
        </authorList>
    </citation>
    <scope>NUCLEOTIDE SEQUENCE [LARGE SCALE GENOMIC DNA]</scope>
    <source>
        <tissue evidence="2">Muscle</tissue>
    </source>
</reference>
<accession>A0A5B7EG55</accession>
<keyword evidence="3" id="KW-1185">Reference proteome</keyword>